<keyword evidence="1" id="KW-0812">Transmembrane</keyword>
<dbReference type="RefSeq" id="WP_369182335.1">
    <property type="nucleotide sequence ID" value="NZ_CP163445.1"/>
</dbReference>
<evidence type="ECO:0000256" key="1">
    <source>
        <dbReference type="SAM" id="Phobius"/>
    </source>
</evidence>
<feature type="transmembrane region" description="Helical" evidence="1">
    <location>
        <begin position="60"/>
        <end position="79"/>
    </location>
</feature>
<gene>
    <name evidence="2" type="ORF">AB2U05_03075</name>
</gene>
<dbReference type="EMBL" id="CP163445">
    <property type="protein sequence ID" value="XDQ77537.1"/>
    <property type="molecule type" value="Genomic_DNA"/>
</dbReference>
<dbReference type="AlphaFoldDB" id="A0AB39TBX8"/>
<accession>A0AB39TBX8</accession>
<reference evidence="2" key="1">
    <citation type="submission" date="2024-07" db="EMBL/GenBank/DDBJ databases">
        <authorList>
            <person name="Yu S.T."/>
        </authorList>
    </citation>
    <scope>NUCLEOTIDE SEQUENCE</scope>
    <source>
        <strain evidence="2">Y1</strain>
    </source>
</reference>
<organism evidence="2">
    <name type="scientific">Streptomyces sp. Y1</name>
    <dbReference type="NCBI Taxonomy" id="3238634"/>
    <lineage>
        <taxon>Bacteria</taxon>
        <taxon>Bacillati</taxon>
        <taxon>Actinomycetota</taxon>
        <taxon>Actinomycetes</taxon>
        <taxon>Kitasatosporales</taxon>
        <taxon>Streptomycetaceae</taxon>
        <taxon>Streptomyces</taxon>
    </lineage>
</organism>
<evidence type="ECO:0000313" key="2">
    <source>
        <dbReference type="EMBL" id="XDQ77537.1"/>
    </source>
</evidence>
<proteinExistence type="predicted"/>
<protein>
    <recommendedName>
        <fullName evidence="3">Integral membrane protein</fullName>
    </recommendedName>
</protein>
<keyword evidence="1" id="KW-1133">Transmembrane helix</keyword>
<evidence type="ECO:0008006" key="3">
    <source>
        <dbReference type="Google" id="ProtNLM"/>
    </source>
</evidence>
<feature type="transmembrane region" description="Helical" evidence="1">
    <location>
        <begin position="29"/>
        <end position="48"/>
    </location>
</feature>
<feature type="transmembrane region" description="Helical" evidence="1">
    <location>
        <begin position="85"/>
        <end position="110"/>
    </location>
</feature>
<sequence length="240" mass="25638">MTYRPTGGPTGGATDRTRGEWSTLQRACVPVALVATVVATVVGGLAVWQWLADDRGVRSAYALALGAAVLACGVAAVPFRRRDVLADAVGVVVVFLLLPTLVGVGAVASATSDIREWRRTSQAVTATLSGCYVSGSQPIDTDRGTIGSDDLYSCTYRWTAAGRDWEQVRRSPNGDHPDGYREQVWADGKTGEVAEHHPIRIGLCLLLALGCLIVAVPSWIVHPWMLLEYGLLGRRPKADA</sequence>
<keyword evidence="1" id="KW-0472">Membrane</keyword>
<name>A0AB39TBX8_9ACTN</name>
<feature type="transmembrane region" description="Helical" evidence="1">
    <location>
        <begin position="199"/>
        <end position="221"/>
    </location>
</feature>